<reference evidence="1 2" key="1">
    <citation type="submission" date="2018-06" db="EMBL/GenBank/DDBJ databases">
        <title>The Genome of Cuscuta australis (Dodder) Provides Insight into the Evolution of Plant Parasitism.</title>
        <authorList>
            <person name="Liu H."/>
        </authorList>
    </citation>
    <scope>NUCLEOTIDE SEQUENCE [LARGE SCALE GENOMIC DNA]</scope>
    <source>
        <strain evidence="2">cv. Yunnan</strain>
        <tissue evidence="1">Vines</tissue>
    </source>
</reference>
<dbReference type="AlphaFoldDB" id="A0A328DQ12"/>
<dbReference type="Proteomes" id="UP000249390">
    <property type="component" value="Unassembled WGS sequence"/>
</dbReference>
<evidence type="ECO:0000313" key="1">
    <source>
        <dbReference type="EMBL" id="RAL46439.1"/>
    </source>
</evidence>
<dbReference type="EMBL" id="NQVE01000122">
    <property type="protein sequence ID" value="RAL46439.1"/>
    <property type="molecule type" value="Genomic_DNA"/>
</dbReference>
<evidence type="ECO:0000313" key="2">
    <source>
        <dbReference type="Proteomes" id="UP000249390"/>
    </source>
</evidence>
<dbReference type="PANTHER" id="PTHR34996">
    <property type="entry name" value="OS06G0327400 PROTEIN"/>
    <property type="match status" value="1"/>
</dbReference>
<accession>A0A328DQ12</accession>
<proteinExistence type="predicted"/>
<organism evidence="1 2">
    <name type="scientific">Cuscuta australis</name>
    <dbReference type="NCBI Taxonomy" id="267555"/>
    <lineage>
        <taxon>Eukaryota</taxon>
        <taxon>Viridiplantae</taxon>
        <taxon>Streptophyta</taxon>
        <taxon>Embryophyta</taxon>
        <taxon>Tracheophyta</taxon>
        <taxon>Spermatophyta</taxon>
        <taxon>Magnoliopsida</taxon>
        <taxon>eudicotyledons</taxon>
        <taxon>Gunneridae</taxon>
        <taxon>Pentapetalae</taxon>
        <taxon>asterids</taxon>
        <taxon>lamiids</taxon>
        <taxon>Solanales</taxon>
        <taxon>Convolvulaceae</taxon>
        <taxon>Cuscuteae</taxon>
        <taxon>Cuscuta</taxon>
        <taxon>Cuscuta subgen. Grammica</taxon>
        <taxon>Cuscuta sect. Cleistogrammica</taxon>
    </lineage>
</organism>
<name>A0A328DQ12_9ASTE</name>
<protein>
    <submittedName>
        <fullName evidence="1">Uncharacterized protein</fullName>
    </submittedName>
</protein>
<comment type="caution">
    <text evidence="1">The sequence shown here is derived from an EMBL/GenBank/DDBJ whole genome shotgun (WGS) entry which is preliminary data.</text>
</comment>
<sequence>MEEMSVPHNIYIRRACSGGGSGGVGCRGFRLKLRRFCVGRIRARFVVGLFKLLGRWKTSYSHALRSLKRRVMWISRTLNRVLYRRRSGRAGGGGDHLRPMLKSYGRSNSLYSEAIADCLDFIKRNSVSVVEEEEKHVLAV</sequence>
<keyword evidence="2" id="KW-1185">Reference proteome</keyword>
<dbReference type="PANTHER" id="PTHR34996:SF3">
    <property type="entry name" value="OS06G0327400 PROTEIN"/>
    <property type="match status" value="1"/>
</dbReference>
<gene>
    <name evidence="1" type="ORF">DM860_004718</name>
</gene>